<feature type="chain" id="PRO_5035187531" description="Lipoprotein" evidence="1">
    <location>
        <begin position="19"/>
        <end position="378"/>
    </location>
</feature>
<keyword evidence="3" id="KW-1185">Reference proteome</keyword>
<reference evidence="2 3" key="1">
    <citation type="journal article" date="2018" name="J. Microbiol.">
        <title>Aestuariibaculum marinum sp. nov., a marine bacterium isolated from seawater in South Korea.</title>
        <authorList>
            <person name="Choi J."/>
            <person name="Lee D."/>
            <person name="Jang J.H."/>
            <person name="Cha S."/>
            <person name="Seo T."/>
        </authorList>
    </citation>
    <scope>NUCLEOTIDE SEQUENCE [LARGE SCALE GENOMIC DNA]</scope>
    <source>
        <strain evidence="2 3">IP7</strain>
    </source>
</reference>
<dbReference type="PROSITE" id="PS51257">
    <property type="entry name" value="PROKAR_LIPOPROTEIN"/>
    <property type="match status" value="1"/>
</dbReference>
<sequence>MKNNILIHLALVVFSLVACDVDEYVTASNADEDRVLSQIDFSNPNIKMLYDEYNMGLLFEYEKALDFAYDAGSVGQVNIWRGIDMPQIQTRFEVDSVLTPEGKVEYEAYKAEVTTFLVENLFNYFKPNSTIATLMPYKVLVSNSLFSESSVRDDAGDILTESEERLSSSAENNLRTVFNKHSIVFSVDLDQLSTSSRIEEFTKDNFYILLSRIMGMHNLYDLVPDEFYAGKEDYYGLEMDEPFITETGKEDYARIDFIEKDWFYEKGFIDAKYFYGFSSGLRNFNQYYDQETGELFDQSVTGYRYISHPKALQDGYDFVANREEDVRAYINELIFRDADELLAFPENIQNNLKIILGLLTEWGVDILAINPDLEVLNQ</sequence>
<name>A0A8J6Q618_9FLAO</name>
<evidence type="ECO:0008006" key="4">
    <source>
        <dbReference type="Google" id="ProtNLM"/>
    </source>
</evidence>
<dbReference type="Proteomes" id="UP000621516">
    <property type="component" value="Unassembled WGS sequence"/>
</dbReference>
<keyword evidence="1" id="KW-0732">Signal</keyword>
<evidence type="ECO:0000256" key="1">
    <source>
        <dbReference type="SAM" id="SignalP"/>
    </source>
</evidence>
<comment type="caution">
    <text evidence="2">The sequence shown here is derived from an EMBL/GenBank/DDBJ whole genome shotgun (WGS) entry which is preliminary data.</text>
</comment>
<evidence type="ECO:0000313" key="2">
    <source>
        <dbReference type="EMBL" id="MBD0824238.1"/>
    </source>
</evidence>
<proteinExistence type="predicted"/>
<evidence type="ECO:0000313" key="3">
    <source>
        <dbReference type="Proteomes" id="UP000621516"/>
    </source>
</evidence>
<dbReference type="RefSeq" id="WP_188223539.1">
    <property type="nucleotide sequence ID" value="NZ_JACVXD010000004.1"/>
</dbReference>
<organism evidence="2 3">
    <name type="scientific">Aestuariibaculum marinum</name>
    <dbReference type="NCBI Taxonomy" id="2683592"/>
    <lineage>
        <taxon>Bacteria</taxon>
        <taxon>Pseudomonadati</taxon>
        <taxon>Bacteroidota</taxon>
        <taxon>Flavobacteriia</taxon>
        <taxon>Flavobacteriales</taxon>
        <taxon>Flavobacteriaceae</taxon>
    </lineage>
</organism>
<dbReference type="EMBL" id="JACVXD010000004">
    <property type="protein sequence ID" value="MBD0824238.1"/>
    <property type="molecule type" value="Genomic_DNA"/>
</dbReference>
<feature type="signal peptide" evidence="1">
    <location>
        <begin position="1"/>
        <end position="18"/>
    </location>
</feature>
<gene>
    <name evidence="2" type="ORF">ICJ85_09405</name>
</gene>
<accession>A0A8J6Q618</accession>
<protein>
    <recommendedName>
        <fullName evidence="4">Lipoprotein</fullName>
    </recommendedName>
</protein>
<dbReference type="AlphaFoldDB" id="A0A8J6Q618"/>